<comment type="similarity">
    <text evidence="2 7">Belongs to the cytochrome P450 family.</text>
</comment>
<dbReference type="SUPFAM" id="SSF48264">
    <property type="entry name" value="Cytochrome P450"/>
    <property type="match status" value="1"/>
</dbReference>
<name>A0ABR1W8S7_9PEZI</name>
<evidence type="ECO:0000256" key="7">
    <source>
        <dbReference type="RuleBase" id="RU000461"/>
    </source>
</evidence>
<keyword evidence="7" id="KW-0349">Heme</keyword>
<evidence type="ECO:0000256" key="1">
    <source>
        <dbReference type="ARBA" id="ARBA00001971"/>
    </source>
</evidence>
<keyword evidence="6 7" id="KW-0503">Monooxygenase</keyword>
<dbReference type="Proteomes" id="UP001480595">
    <property type="component" value="Unassembled WGS sequence"/>
</dbReference>
<organism evidence="8 9">
    <name type="scientific">Apiospora phragmitis</name>
    <dbReference type="NCBI Taxonomy" id="2905665"/>
    <lineage>
        <taxon>Eukaryota</taxon>
        <taxon>Fungi</taxon>
        <taxon>Dikarya</taxon>
        <taxon>Ascomycota</taxon>
        <taxon>Pezizomycotina</taxon>
        <taxon>Sordariomycetes</taxon>
        <taxon>Xylariomycetidae</taxon>
        <taxon>Amphisphaeriales</taxon>
        <taxon>Apiosporaceae</taxon>
        <taxon>Apiospora</taxon>
    </lineage>
</organism>
<proteinExistence type="inferred from homology"/>
<reference evidence="8 9" key="1">
    <citation type="submission" date="2023-01" db="EMBL/GenBank/DDBJ databases">
        <title>Analysis of 21 Apiospora genomes using comparative genomics revels a genus with tremendous synthesis potential of carbohydrate active enzymes and secondary metabolites.</title>
        <authorList>
            <person name="Sorensen T."/>
        </authorList>
    </citation>
    <scope>NUCLEOTIDE SEQUENCE [LARGE SCALE GENOMIC DNA]</scope>
    <source>
        <strain evidence="8 9">CBS 135458</strain>
    </source>
</reference>
<dbReference type="Gene3D" id="1.10.630.10">
    <property type="entry name" value="Cytochrome P450"/>
    <property type="match status" value="1"/>
</dbReference>
<dbReference type="PANTHER" id="PTHR24287:SF17">
    <property type="entry name" value="P450, PUTATIVE (EUROFUNG)-RELATED"/>
    <property type="match status" value="1"/>
</dbReference>
<dbReference type="InterPro" id="IPR047146">
    <property type="entry name" value="Cyt_P450_E_CYP52_fungi"/>
</dbReference>
<dbReference type="GeneID" id="92087215"/>
<dbReference type="PRINTS" id="PR00385">
    <property type="entry name" value="P450"/>
</dbReference>
<gene>
    <name evidence="8" type="ORF">PG994_002743</name>
</gene>
<evidence type="ECO:0000256" key="5">
    <source>
        <dbReference type="ARBA" id="ARBA00023004"/>
    </source>
</evidence>
<evidence type="ECO:0000313" key="9">
    <source>
        <dbReference type="Proteomes" id="UP001480595"/>
    </source>
</evidence>
<evidence type="ECO:0000256" key="4">
    <source>
        <dbReference type="ARBA" id="ARBA00023002"/>
    </source>
</evidence>
<dbReference type="RefSeq" id="XP_066720007.1">
    <property type="nucleotide sequence ID" value="XM_066854152.1"/>
</dbReference>
<keyword evidence="3 7" id="KW-0479">Metal-binding</keyword>
<evidence type="ECO:0000313" key="8">
    <source>
        <dbReference type="EMBL" id="KAK8078936.1"/>
    </source>
</evidence>
<dbReference type="EMBL" id="JAQQWL010000003">
    <property type="protein sequence ID" value="KAK8078936.1"/>
    <property type="molecule type" value="Genomic_DNA"/>
</dbReference>
<evidence type="ECO:0000256" key="6">
    <source>
        <dbReference type="ARBA" id="ARBA00023033"/>
    </source>
</evidence>
<evidence type="ECO:0000256" key="3">
    <source>
        <dbReference type="ARBA" id="ARBA00022723"/>
    </source>
</evidence>
<comment type="cofactor">
    <cofactor evidence="1">
        <name>heme</name>
        <dbReference type="ChEBI" id="CHEBI:30413"/>
    </cofactor>
</comment>
<accession>A0ABR1W8S7</accession>
<dbReference type="InterPro" id="IPR001128">
    <property type="entry name" value="Cyt_P450"/>
</dbReference>
<evidence type="ECO:0000256" key="2">
    <source>
        <dbReference type="ARBA" id="ARBA00010617"/>
    </source>
</evidence>
<dbReference type="InterPro" id="IPR017972">
    <property type="entry name" value="Cyt_P450_CS"/>
</dbReference>
<keyword evidence="9" id="KW-1185">Reference proteome</keyword>
<dbReference type="PROSITE" id="PS00086">
    <property type="entry name" value="CYTOCHROME_P450"/>
    <property type="match status" value="1"/>
</dbReference>
<dbReference type="InterPro" id="IPR002401">
    <property type="entry name" value="Cyt_P450_E_grp-I"/>
</dbReference>
<sequence>MAAQDTTSELLTNALFLLARHPVYWGQLCLEFAGKHELDLSVGALLSSKLIENILHETLRLYLIFPLLGRVALRDTQLLVGSGLHQDRPMLIPKGTAVNMGYYALHRDPEVFGSDVEVFRPERWDSIKSKQWEFLGFGSGNRACLGQQKALIEASYVFARLAQSIEQLSSADSRDWKGR</sequence>
<comment type="caution">
    <text evidence="8">The sequence shown here is derived from an EMBL/GenBank/DDBJ whole genome shotgun (WGS) entry which is preliminary data.</text>
</comment>
<dbReference type="PANTHER" id="PTHR24287">
    <property type="entry name" value="P450, PUTATIVE (EUROFUNG)-RELATED"/>
    <property type="match status" value="1"/>
</dbReference>
<dbReference type="InterPro" id="IPR036396">
    <property type="entry name" value="Cyt_P450_sf"/>
</dbReference>
<keyword evidence="4 7" id="KW-0560">Oxidoreductase</keyword>
<evidence type="ECO:0008006" key="10">
    <source>
        <dbReference type="Google" id="ProtNLM"/>
    </source>
</evidence>
<protein>
    <recommendedName>
        <fullName evidence="10">Cytochrome P450</fullName>
    </recommendedName>
</protein>
<dbReference type="PRINTS" id="PR00463">
    <property type="entry name" value="EP450I"/>
</dbReference>
<dbReference type="Pfam" id="PF00067">
    <property type="entry name" value="p450"/>
    <property type="match status" value="1"/>
</dbReference>
<keyword evidence="5 7" id="KW-0408">Iron</keyword>